<dbReference type="Proteomes" id="UP001056120">
    <property type="component" value="Linkage Group LG01"/>
</dbReference>
<evidence type="ECO:0000313" key="1">
    <source>
        <dbReference type="EMBL" id="KAI3829959.1"/>
    </source>
</evidence>
<organism evidence="1 2">
    <name type="scientific">Smallanthus sonchifolius</name>
    <dbReference type="NCBI Taxonomy" id="185202"/>
    <lineage>
        <taxon>Eukaryota</taxon>
        <taxon>Viridiplantae</taxon>
        <taxon>Streptophyta</taxon>
        <taxon>Embryophyta</taxon>
        <taxon>Tracheophyta</taxon>
        <taxon>Spermatophyta</taxon>
        <taxon>Magnoliopsida</taxon>
        <taxon>eudicotyledons</taxon>
        <taxon>Gunneridae</taxon>
        <taxon>Pentapetalae</taxon>
        <taxon>asterids</taxon>
        <taxon>campanulids</taxon>
        <taxon>Asterales</taxon>
        <taxon>Asteraceae</taxon>
        <taxon>Asteroideae</taxon>
        <taxon>Heliantheae alliance</taxon>
        <taxon>Millerieae</taxon>
        <taxon>Smallanthus</taxon>
    </lineage>
</organism>
<comment type="caution">
    <text evidence="1">The sequence shown here is derived from an EMBL/GenBank/DDBJ whole genome shotgun (WGS) entry which is preliminary data.</text>
</comment>
<reference evidence="2" key="1">
    <citation type="journal article" date="2022" name="Mol. Ecol. Resour.">
        <title>The genomes of chicory, endive, great burdock and yacon provide insights into Asteraceae palaeo-polyploidization history and plant inulin production.</title>
        <authorList>
            <person name="Fan W."/>
            <person name="Wang S."/>
            <person name="Wang H."/>
            <person name="Wang A."/>
            <person name="Jiang F."/>
            <person name="Liu H."/>
            <person name="Zhao H."/>
            <person name="Xu D."/>
            <person name="Zhang Y."/>
        </authorList>
    </citation>
    <scope>NUCLEOTIDE SEQUENCE [LARGE SCALE GENOMIC DNA]</scope>
    <source>
        <strain evidence="2">cv. Yunnan</strain>
    </source>
</reference>
<accession>A0ACB9KCM1</accession>
<reference evidence="1 2" key="2">
    <citation type="journal article" date="2022" name="Mol. Ecol. Resour.">
        <title>The genomes of chicory, endive, great burdock and yacon provide insights into Asteraceae paleo-polyploidization history and plant inulin production.</title>
        <authorList>
            <person name="Fan W."/>
            <person name="Wang S."/>
            <person name="Wang H."/>
            <person name="Wang A."/>
            <person name="Jiang F."/>
            <person name="Liu H."/>
            <person name="Zhao H."/>
            <person name="Xu D."/>
            <person name="Zhang Y."/>
        </authorList>
    </citation>
    <scope>NUCLEOTIDE SEQUENCE [LARGE SCALE GENOMIC DNA]</scope>
    <source>
        <strain evidence="2">cv. Yunnan</strain>
        <tissue evidence="1">Leaves</tissue>
    </source>
</reference>
<keyword evidence="2" id="KW-1185">Reference proteome</keyword>
<sequence length="406" mass="44744">MSSSAITFESPSKSSPPPPPPPPPSSTAAGVTVSGRNTAGVPKFKSIHPPSLAISTPAFSPSSYFSIPGAALTAGDLLDSPVLLSSSHALPSPTTGSFPFHAFNWKPNNQNQEQDIKIEQNNFTNFQFQTQSDLLKKVETSSDGDVTEIVYKGNHNHPKPESTKRSFNDFQDQSHASGQWELVGTPENSSISIGDDEFVEDEAQAKRLKMEDEDEGISMEGSRTVREPRVVIQTVSEIDILDDGYRWRKYGQKVVKGNPNPRSYYKCTTPSCSVRKHVERASQDTRSVITTYEGKHNHDVPAARGIRSSQATNSVNNVTSMTTNMSGLSYQHSSNSMFNSIYESNLPSSSDTKFTLDMLHSHGGFGFTGFENPIQSTYMNQQLKSENMFSKAKDEPQDNFFESLLY</sequence>
<name>A0ACB9KCM1_9ASTR</name>
<proteinExistence type="predicted"/>
<gene>
    <name evidence="1" type="ORF">L1987_04091</name>
</gene>
<dbReference type="EMBL" id="CM042018">
    <property type="protein sequence ID" value="KAI3829959.1"/>
    <property type="molecule type" value="Genomic_DNA"/>
</dbReference>
<protein>
    <submittedName>
        <fullName evidence="1">Uncharacterized protein</fullName>
    </submittedName>
</protein>
<evidence type="ECO:0000313" key="2">
    <source>
        <dbReference type="Proteomes" id="UP001056120"/>
    </source>
</evidence>